<feature type="region of interest" description="Disordered" evidence="1">
    <location>
        <begin position="126"/>
        <end position="145"/>
    </location>
</feature>
<accession>A0A5B0QVW8</accession>
<keyword evidence="3" id="KW-1185">Reference proteome</keyword>
<evidence type="ECO:0000313" key="2">
    <source>
        <dbReference type="EMBL" id="KAA1117319.1"/>
    </source>
</evidence>
<reference evidence="2 3" key="1">
    <citation type="submission" date="2019-05" db="EMBL/GenBank/DDBJ databases">
        <title>Emergence of the Ug99 lineage of the wheat stem rust pathogen through somatic hybridization.</title>
        <authorList>
            <person name="Li F."/>
            <person name="Upadhyaya N.M."/>
            <person name="Sperschneider J."/>
            <person name="Matny O."/>
            <person name="Nguyen-Phuc H."/>
            <person name="Mago R."/>
            <person name="Raley C."/>
            <person name="Miller M.E."/>
            <person name="Silverstein K.A.T."/>
            <person name="Henningsen E."/>
            <person name="Hirsch C.D."/>
            <person name="Visser B."/>
            <person name="Pretorius Z.A."/>
            <person name="Steffenson B.J."/>
            <person name="Schwessinger B."/>
            <person name="Dodds P.N."/>
            <person name="Figueroa M."/>
        </authorList>
    </citation>
    <scope>NUCLEOTIDE SEQUENCE [LARGE SCALE GENOMIC DNA]</scope>
    <source>
        <strain evidence="2">21-0</strain>
    </source>
</reference>
<sequence>METIKELCRLVRAHESVAATNRRHDHRQGPLISQINVAEVDEGGQTIPGKNILTLSRDSSGVRERPTTASNRLATQDGRQCLPLSQTNISSSLIRVSLSYSPSKRLERISIIESNQCNEPILPFHCQKLSDTPKPEPEPRANQLS</sequence>
<name>A0A5B0QVW8_PUCGR</name>
<organism evidence="2 3">
    <name type="scientific">Puccinia graminis f. sp. tritici</name>
    <dbReference type="NCBI Taxonomy" id="56615"/>
    <lineage>
        <taxon>Eukaryota</taxon>
        <taxon>Fungi</taxon>
        <taxon>Dikarya</taxon>
        <taxon>Basidiomycota</taxon>
        <taxon>Pucciniomycotina</taxon>
        <taxon>Pucciniomycetes</taxon>
        <taxon>Pucciniales</taxon>
        <taxon>Pucciniaceae</taxon>
        <taxon>Puccinia</taxon>
    </lineage>
</organism>
<gene>
    <name evidence="2" type="ORF">PGT21_003521</name>
</gene>
<comment type="caution">
    <text evidence="2">The sequence shown here is derived from an EMBL/GenBank/DDBJ whole genome shotgun (WGS) entry which is preliminary data.</text>
</comment>
<dbReference type="AlphaFoldDB" id="A0A5B0QVW8"/>
<dbReference type="Proteomes" id="UP000324748">
    <property type="component" value="Unassembled WGS sequence"/>
</dbReference>
<evidence type="ECO:0000313" key="3">
    <source>
        <dbReference type="Proteomes" id="UP000324748"/>
    </source>
</evidence>
<evidence type="ECO:0000256" key="1">
    <source>
        <dbReference type="SAM" id="MobiDB-lite"/>
    </source>
</evidence>
<proteinExistence type="predicted"/>
<dbReference type="OrthoDB" id="278325at2759"/>
<protein>
    <submittedName>
        <fullName evidence="2">Uncharacterized protein</fullName>
    </submittedName>
</protein>
<dbReference type="EMBL" id="VSWC01000002">
    <property type="protein sequence ID" value="KAA1117319.1"/>
    <property type="molecule type" value="Genomic_DNA"/>
</dbReference>